<keyword evidence="3 8" id="KW-0812">Transmembrane</keyword>
<dbReference type="CDD" id="cd17327">
    <property type="entry name" value="MFS_FEN2_like"/>
    <property type="match status" value="1"/>
</dbReference>
<dbReference type="InterPro" id="IPR011701">
    <property type="entry name" value="MFS"/>
</dbReference>
<feature type="transmembrane region" description="Helical" evidence="8">
    <location>
        <begin position="108"/>
        <end position="128"/>
    </location>
</feature>
<evidence type="ECO:0000256" key="4">
    <source>
        <dbReference type="ARBA" id="ARBA00022989"/>
    </source>
</evidence>
<dbReference type="FunFam" id="1.20.1250.20:FF:000068">
    <property type="entry name" value="MFS general substrate transporter"/>
    <property type="match status" value="1"/>
</dbReference>
<evidence type="ECO:0000256" key="5">
    <source>
        <dbReference type="ARBA" id="ARBA00023136"/>
    </source>
</evidence>
<evidence type="ECO:0000256" key="2">
    <source>
        <dbReference type="ARBA" id="ARBA00022448"/>
    </source>
</evidence>
<feature type="transmembrane region" description="Helical" evidence="8">
    <location>
        <begin position="80"/>
        <end position="101"/>
    </location>
</feature>
<feature type="transmembrane region" description="Helical" evidence="8">
    <location>
        <begin position="337"/>
        <end position="356"/>
    </location>
</feature>
<name>A0A6A7BSS0_9PEZI</name>
<proteinExistence type="inferred from homology"/>
<comment type="subcellular location">
    <subcellularLocation>
        <location evidence="1">Membrane</location>
        <topology evidence="1">Multi-pass membrane protein</topology>
    </subcellularLocation>
</comment>
<organism evidence="10 11">
    <name type="scientific">Piedraia hortae CBS 480.64</name>
    <dbReference type="NCBI Taxonomy" id="1314780"/>
    <lineage>
        <taxon>Eukaryota</taxon>
        <taxon>Fungi</taxon>
        <taxon>Dikarya</taxon>
        <taxon>Ascomycota</taxon>
        <taxon>Pezizomycotina</taxon>
        <taxon>Dothideomycetes</taxon>
        <taxon>Dothideomycetidae</taxon>
        <taxon>Capnodiales</taxon>
        <taxon>Piedraiaceae</taxon>
        <taxon>Piedraia</taxon>
    </lineage>
</organism>
<keyword evidence="2" id="KW-0813">Transport</keyword>
<comment type="similarity">
    <text evidence="6">Belongs to the major facilitator superfamily. Allantoate permease family.</text>
</comment>
<evidence type="ECO:0000259" key="9">
    <source>
        <dbReference type="PROSITE" id="PS50850"/>
    </source>
</evidence>
<dbReference type="GO" id="GO:0016020">
    <property type="term" value="C:membrane"/>
    <property type="evidence" value="ECO:0007669"/>
    <property type="project" value="UniProtKB-SubCell"/>
</dbReference>
<evidence type="ECO:0000256" key="1">
    <source>
        <dbReference type="ARBA" id="ARBA00004141"/>
    </source>
</evidence>
<dbReference type="OrthoDB" id="2962993at2759"/>
<keyword evidence="11" id="KW-1185">Reference proteome</keyword>
<feature type="region of interest" description="Disordered" evidence="7">
    <location>
        <begin position="1"/>
        <end position="22"/>
    </location>
</feature>
<reference evidence="10" key="1">
    <citation type="journal article" date="2020" name="Stud. Mycol.">
        <title>101 Dothideomycetes genomes: a test case for predicting lifestyles and emergence of pathogens.</title>
        <authorList>
            <person name="Haridas S."/>
            <person name="Albert R."/>
            <person name="Binder M."/>
            <person name="Bloem J."/>
            <person name="Labutti K."/>
            <person name="Salamov A."/>
            <person name="Andreopoulos B."/>
            <person name="Baker S."/>
            <person name="Barry K."/>
            <person name="Bills G."/>
            <person name="Bluhm B."/>
            <person name="Cannon C."/>
            <person name="Castanera R."/>
            <person name="Culley D."/>
            <person name="Daum C."/>
            <person name="Ezra D."/>
            <person name="Gonzalez J."/>
            <person name="Henrissat B."/>
            <person name="Kuo A."/>
            <person name="Liang C."/>
            <person name="Lipzen A."/>
            <person name="Lutzoni F."/>
            <person name="Magnuson J."/>
            <person name="Mondo S."/>
            <person name="Nolan M."/>
            <person name="Ohm R."/>
            <person name="Pangilinan J."/>
            <person name="Park H.-J."/>
            <person name="Ramirez L."/>
            <person name="Alfaro M."/>
            <person name="Sun H."/>
            <person name="Tritt A."/>
            <person name="Yoshinaga Y."/>
            <person name="Zwiers L.-H."/>
            <person name="Turgeon B."/>
            <person name="Goodwin S."/>
            <person name="Spatafora J."/>
            <person name="Crous P."/>
            <person name="Grigoriev I."/>
        </authorList>
    </citation>
    <scope>NUCLEOTIDE SEQUENCE</scope>
    <source>
        <strain evidence="10">CBS 480.64</strain>
    </source>
</reference>
<dbReference type="PANTHER" id="PTHR43791:SF24">
    <property type="entry name" value="NICOTINIC ACID PLASMA MEMBRANE TRANSPORTER"/>
    <property type="match status" value="1"/>
</dbReference>
<sequence length="479" mass="53150">MEKQVEPLQMEKQSGESPPPQGFDIIPAHEEAQLLRRLDMFIVPIIMLLYLSCFLDRANIGNVKVAGMPKDIHATVEQFSIAVSIFYATYVLSETPWAIMLKKLTPRYLLTGLAIVWSLVTIFSGFITSIGGLYATRLILGACEGGLFPGLNLYLTMVYRREEQAKRVSYLFVCTAIAGAFGGLLAYGLLQMDGISGVAGWRWVYYIEGCFSVVIAAVVFFGLPNDPANAYFLSEPQKELMRRRAIQRAGYMGSDDISFEEIKVALTDPKIYLSGLISFCQDTLLYGFSTFLPSIIKGWGYGTLKTQYYTIPVYVVGGLSFVIMANISDRLRLRGPFLLIANCFGIIGYVLLLSPLPVGVHYLATFFCAIAVYTGPGINVTWLNVNIAPHYRRATAIGMQQTIGNTAGIVAGQIYRKAPYKLGNGFSLGAICIGQFLITAQMLHYRYLTREKAAISEGRAEDKRKVRTGDRALDFDYHL</sequence>
<evidence type="ECO:0000313" key="11">
    <source>
        <dbReference type="Proteomes" id="UP000799421"/>
    </source>
</evidence>
<dbReference type="SUPFAM" id="SSF103473">
    <property type="entry name" value="MFS general substrate transporter"/>
    <property type="match status" value="1"/>
</dbReference>
<dbReference type="PROSITE" id="PS50850">
    <property type="entry name" value="MFS"/>
    <property type="match status" value="1"/>
</dbReference>
<evidence type="ECO:0000256" key="7">
    <source>
        <dbReference type="SAM" id="MobiDB-lite"/>
    </source>
</evidence>
<feature type="domain" description="Major facilitator superfamily (MFS) profile" evidence="9">
    <location>
        <begin position="42"/>
        <end position="452"/>
    </location>
</feature>
<feature type="transmembrane region" description="Helical" evidence="8">
    <location>
        <begin position="168"/>
        <end position="191"/>
    </location>
</feature>
<feature type="transmembrane region" description="Helical" evidence="8">
    <location>
        <begin position="41"/>
        <end position="60"/>
    </location>
</feature>
<feature type="transmembrane region" description="Helical" evidence="8">
    <location>
        <begin position="134"/>
        <end position="156"/>
    </location>
</feature>
<gene>
    <name evidence="10" type="ORF">K470DRAFT_237043</name>
</gene>
<feature type="transmembrane region" description="Helical" evidence="8">
    <location>
        <begin position="308"/>
        <end position="325"/>
    </location>
</feature>
<dbReference type="Gene3D" id="1.20.1250.20">
    <property type="entry name" value="MFS general substrate transporter like domains"/>
    <property type="match status" value="2"/>
</dbReference>
<feature type="transmembrane region" description="Helical" evidence="8">
    <location>
        <begin position="362"/>
        <end position="383"/>
    </location>
</feature>
<keyword evidence="4 8" id="KW-1133">Transmembrane helix</keyword>
<evidence type="ECO:0000256" key="3">
    <source>
        <dbReference type="ARBA" id="ARBA00022692"/>
    </source>
</evidence>
<dbReference type="InterPro" id="IPR036259">
    <property type="entry name" value="MFS_trans_sf"/>
</dbReference>
<feature type="transmembrane region" description="Helical" evidence="8">
    <location>
        <begin position="271"/>
        <end position="296"/>
    </location>
</feature>
<dbReference type="GO" id="GO:0022857">
    <property type="term" value="F:transmembrane transporter activity"/>
    <property type="evidence" value="ECO:0007669"/>
    <property type="project" value="InterPro"/>
</dbReference>
<evidence type="ECO:0000256" key="8">
    <source>
        <dbReference type="SAM" id="Phobius"/>
    </source>
</evidence>
<dbReference type="Proteomes" id="UP000799421">
    <property type="component" value="Unassembled WGS sequence"/>
</dbReference>
<keyword evidence="5 8" id="KW-0472">Membrane</keyword>
<evidence type="ECO:0000313" key="10">
    <source>
        <dbReference type="EMBL" id="KAF2858122.1"/>
    </source>
</evidence>
<dbReference type="Pfam" id="PF07690">
    <property type="entry name" value="MFS_1"/>
    <property type="match status" value="1"/>
</dbReference>
<accession>A0A6A7BSS0</accession>
<dbReference type="PANTHER" id="PTHR43791">
    <property type="entry name" value="PERMEASE-RELATED"/>
    <property type="match status" value="1"/>
</dbReference>
<dbReference type="AlphaFoldDB" id="A0A6A7BSS0"/>
<protein>
    <submittedName>
        <fullName evidence="10">MFS general substrate transporter</fullName>
    </submittedName>
</protein>
<dbReference type="InterPro" id="IPR020846">
    <property type="entry name" value="MFS_dom"/>
</dbReference>
<dbReference type="FunFam" id="1.20.1250.20:FF:000018">
    <property type="entry name" value="MFS transporter permease"/>
    <property type="match status" value="1"/>
</dbReference>
<dbReference type="EMBL" id="MU006017">
    <property type="protein sequence ID" value="KAF2858122.1"/>
    <property type="molecule type" value="Genomic_DNA"/>
</dbReference>
<feature type="transmembrane region" description="Helical" evidence="8">
    <location>
        <begin position="203"/>
        <end position="223"/>
    </location>
</feature>
<evidence type="ECO:0000256" key="6">
    <source>
        <dbReference type="ARBA" id="ARBA00037968"/>
    </source>
</evidence>